<feature type="region of interest" description="Disordered" evidence="1">
    <location>
        <begin position="157"/>
        <end position="223"/>
    </location>
</feature>
<dbReference type="Proteomes" id="UP000652761">
    <property type="component" value="Unassembled WGS sequence"/>
</dbReference>
<name>A0A843X0V9_COLES</name>
<comment type="caution">
    <text evidence="2">The sequence shown here is derived from an EMBL/GenBank/DDBJ whole genome shotgun (WGS) entry which is preliminary data.</text>
</comment>
<feature type="compositionally biased region" description="Basic and acidic residues" evidence="1">
    <location>
        <begin position="177"/>
        <end position="189"/>
    </location>
</feature>
<reference evidence="2" key="1">
    <citation type="submission" date="2017-07" db="EMBL/GenBank/DDBJ databases">
        <title>Taro Niue Genome Assembly and Annotation.</title>
        <authorList>
            <person name="Atibalentja N."/>
            <person name="Keating K."/>
            <person name="Fields C.J."/>
        </authorList>
    </citation>
    <scope>NUCLEOTIDE SEQUENCE</scope>
    <source>
        <strain evidence="2">Niue_2</strain>
        <tissue evidence="2">Leaf</tissue>
    </source>
</reference>
<feature type="compositionally biased region" description="Gly residues" evidence="1">
    <location>
        <begin position="56"/>
        <end position="67"/>
    </location>
</feature>
<sequence length="223" mass="23573">MKGPFCAGADLARTGRGGWPVLTRAKLVRCCAKAGRARRRGSNQRGGDLADADAGASGGRSGRGGLRQGRRLTQALALCGGAKADAGEAGRHWAVRTGCPRARIVGAVRERAGRPRTWAVQRRWGFAEAGGRGARQHRRGGRGRVLDEFTRAGACEADAGQRGALPASVQRTKASTNRKEETEGRKGDGEEAFSAGLRARPFSGFFPSRKKESSGSKLFSNAK</sequence>
<organism evidence="2 3">
    <name type="scientific">Colocasia esculenta</name>
    <name type="common">Wild taro</name>
    <name type="synonym">Arum esculentum</name>
    <dbReference type="NCBI Taxonomy" id="4460"/>
    <lineage>
        <taxon>Eukaryota</taxon>
        <taxon>Viridiplantae</taxon>
        <taxon>Streptophyta</taxon>
        <taxon>Embryophyta</taxon>
        <taxon>Tracheophyta</taxon>
        <taxon>Spermatophyta</taxon>
        <taxon>Magnoliopsida</taxon>
        <taxon>Liliopsida</taxon>
        <taxon>Araceae</taxon>
        <taxon>Aroideae</taxon>
        <taxon>Colocasieae</taxon>
        <taxon>Colocasia</taxon>
    </lineage>
</organism>
<proteinExistence type="predicted"/>
<gene>
    <name evidence="2" type="ORF">Taro_043529</name>
</gene>
<feature type="region of interest" description="Disordered" evidence="1">
    <location>
        <begin position="39"/>
        <end position="67"/>
    </location>
</feature>
<accession>A0A843X0V9</accession>
<dbReference type="EMBL" id="NMUH01004729">
    <property type="protein sequence ID" value="MQM10635.1"/>
    <property type="molecule type" value="Genomic_DNA"/>
</dbReference>
<keyword evidence="3" id="KW-1185">Reference proteome</keyword>
<evidence type="ECO:0000256" key="1">
    <source>
        <dbReference type="SAM" id="MobiDB-lite"/>
    </source>
</evidence>
<dbReference type="AlphaFoldDB" id="A0A843X0V9"/>
<feature type="compositionally biased region" description="Low complexity" evidence="1">
    <location>
        <begin position="45"/>
        <end position="55"/>
    </location>
</feature>
<evidence type="ECO:0000313" key="3">
    <source>
        <dbReference type="Proteomes" id="UP000652761"/>
    </source>
</evidence>
<protein>
    <submittedName>
        <fullName evidence="2">Uncharacterized protein</fullName>
    </submittedName>
</protein>
<evidence type="ECO:0000313" key="2">
    <source>
        <dbReference type="EMBL" id="MQM10635.1"/>
    </source>
</evidence>